<dbReference type="AlphaFoldDB" id="A0A7V3KN96"/>
<gene>
    <name evidence="7" type="primary">rplV</name>
    <name evidence="11" type="ORF">ENV38_02685</name>
</gene>
<evidence type="ECO:0000256" key="2">
    <source>
        <dbReference type="ARBA" id="ARBA00022730"/>
    </source>
</evidence>
<keyword evidence="3 7" id="KW-0694">RNA-binding</keyword>
<dbReference type="GO" id="GO:0003735">
    <property type="term" value="F:structural constituent of ribosome"/>
    <property type="evidence" value="ECO:0007669"/>
    <property type="project" value="InterPro"/>
</dbReference>
<keyword evidence="4 7" id="KW-0689">Ribosomal protein</keyword>
<comment type="similarity">
    <text evidence="1 7 8">Belongs to the universal ribosomal protein uL22 family.</text>
</comment>
<evidence type="ECO:0000313" key="11">
    <source>
        <dbReference type="EMBL" id="HGB35799.1"/>
    </source>
</evidence>
<protein>
    <recommendedName>
        <fullName evidence="6 7">Large ribosomal subunit protein uL22</fullName>
    </recommendedName>
</protein>
<dbReference type="Pfam" id="PF00237">
    <property type="entry name" value="Ribosomal_L22"/>
    <property type="match status" value="1"/>
</dbReference>
<evidence type="ECO:0000256" key="1">
    <source>
        <dbReference type="ARBA" id="ARBA00009451"/>
    </source>
</evidence>
<keyword evidence="5 7" id="KW-0687">Ribonucleoprotein</keyword>
<dbReference type="EMBL" id="DTGD01000102">
    <property type="protein sequence ID" value="HGB35799.1"/>
    <property type="molecule type" value="Genomic_DNA"/>
</dbReference>
<evidence type="ECO:0000256" key="7">
    <source>
        <dbReference type="HAMAP-Rule" id="MF_01331"/>
    </source>
</evidence>
<comment type="caution">
    <text evidence="11">The sequence shown here is derived from an EMBL/GenBank/DDBJ whole genome shotgun (WGS) entry which is preliminary data.</text>
</comment>
<sequence>MEGKCVLKYRRISPKKVAPLLDEIRGKSVAEALRMLKVLNKKSARFAMKAIKAAVASYRDKGGDLPEDKLFIKVAKVDRGPIWKRVRPMFRGMATLILKRTSHLTIEVAPRAVE</sequence>
<dbReference type="GO" id="GO:0019843">
    <property type="term" value="F:rRNA binding"/>
    <property type="evidence" value="ECO:0007669"/>
    <property type="project" value="UniProtKB-UniRule"/>
</dbReference>
<dbReference type="PANTHER" id="PTHR13501">
    <property type="entry name" value="CHLOROPLAST 50S RIBOSOMAL PROTEIN L22-RELATED"/>
    <property type="match status" value="1"/>
</dbReference>
<comment type="function">
    <text evidence="7">The globular domain of the protein is located near the polypeptide exit tunnel on the outside of the subunit, while an extended beta-hairpin is found that lines the wall of the exit tunnel in the center of the 70S ribosome.</text>
</comment>
<evidence type="ECO:0000256" key="9">
    <source>
        <dbReference type="RuleBase" id="RU004006"/>
    </source>
</evidence>
<evidence type="ECO:0000256" key="4">
    <source>
        <dbReference type="ARBA" id="ARBA00022980"/>
    </source>
</evidence>
<dbReference type="InterPro" id="IPR005727">
    <property type="entry name" value="Ribosomal_uL22_bac/chlpt-type"/>
</dbReference>
<dbReference type="GO" id="GO:0006412">
    <property type="term" value="P:translation"/>
    <property type="evidence" value="ECO:0007669"/>
    <property type="project" value="UniProtKB-UniRule"/>
</dbReference>
<evidence type="ECO:0000256" key="3">
    <source>
        <dbReference type="ARBA" id="ARBA00022884"/>
    </source>
</evidence>
<dbReference type="NCBIfam" id="TIGR01044">
    <property type="entry name" value="rplV_bact"/>
    <property type="match status" value="1"/>
</dbReference>
<dbReference type="PANTHER" id="PTHR13501:SF8">
    <property type="entry name" value="LARGE RIBOSOMAL SUBUNIT PROTEIN UL22M"/>
    <property type="match status" value="1"/>
</dbReference>
<name>A0A7V3KN96_UNCW3</name>
<organism evidence="11">
    <name type="scientific">candidate division WOR-3 bacterium</name>
    <dbReference type="NCBI Taxonomy" id="2052148"/>
    <lineage>
        <taxon>Bacteria</taxon>
        <taxon>Bacteria division WOR-3</taxon>
    </lineage>
</organism>
<dbReference type="SUPFAM" id="SSF54843">
    <property type="entry name" value="Ribosomal protein L22"/>
    <property type="match status" value="1"/>
</dbReference>
<dbReference type="InterPro" id="IPR036394">
    <property type="entry name" value="Ribosomal_uL22_sf"/>
</dbReference>
<keyword evidence="2 7" id="KW-0699">rRNA-binding</keyword>
<comment type="function">
    <text evidence="7 10">This protein binds specifically to 23S rRNA; its binding is stimulated by other ribosomal proteins, e.g., L4, L17, and L20. It is important during the early stages of 50S assembly. It makes multiple contacts with different domains of the 23S rRNA in the assembled 50S subunit and ribosome.</text>
</comment>
<dbReference type="Gene3D" id="3.90.470.10">
    <property type="entry name" value="Ribosomal protein L22/L17"/>
    <property type="match status" value="1"/>
</dbReference>
<evidence type="ECO:0000256" key="10">
    <source>
        <dbReference type="RuleBase" id="RU004008"/>
    </source>
</evidence>
<dbReference type="InterPro" id="IPR047867">
    <property type="entry name" value="Ribosomal_uL22_bac/org-type"/>
</dbReference>
<evidence type="ECO:0000256" key="8">
    <source>
        <dbReference type="RuleBase" id="RU004005"/>
    </source>
</evidence>
<evidence type="ECO:0000256" key="5">
    <source>
        <dbReference type="ARBA" id="ARBA00023274"/>
    </source>
</evidence>
<reference evidence="11" key="1">
    <citation type="journal article" date="2020" name="mSystems">
        <title>Genome- and Community-Level Interaction Insights into Carbon Utilization and Element Cycling Functions of Hydrothermarchaeota in Hydrothermal Sediment.</title>
        <authorList>
            <person name="Zhou Z."/>
            <person name="Liu Y."/>
            <person name="Xu W."/>
            <person name="Pan J."/>
            <person name="Luo Z.H."/>
            <person name="Li M."/>
        </authorList>
    </citation>
    <scope>NUCLEOTIDE SEQUENCE [LARGE SCALE GENOMIC DNA]</scope>
    <source>
        <strain evidence="11">SpSt-754</strain>
    </source>
</reference>
<proteinExistence type="inferred from homology"/>
<evidence type="ECO:0000256" key="6">
    <source>
        <dbReference type="ARBA" id="ARBA00035207"/>
    </source>
</evidence>
<comment type="subunit">
    <text evidence="7 9">Part of the 50S ribosomal subunit.</text>
</comment>
<accession>A0A7V3KN96</accession>
<dbReference type="InterPro" id="IPR001063">
    <property type="entry name" value="Ribosomal_uL22"/>
</dbReference>
<dbReference type="CDD" id="cd00336">
    <property type="entry name" value="Ribosomal_L22"/>
    <property type="match status" value="1"/>
</dbReference>
<dbReference type="HAMAP" id="MF_01331_B">
    <property type="entry name" value="Ribosomal_uL22_B"/>
    <property type="match status" value="1"/>
</dbReference>
<dbReference type="GO" id="GO:0022625">
    <property type="term" value="C:cytosolic large ribosomal subunit"/>
    <property type="evidence" value="ECO:0007669"/>
    <property type="project" value="TreeGrafter"/>
</dbReference>